<accession>A0A9W6H063</accession>
<evidence type="ECO:0000313" key="2">
    <source>
        <dbReference type="Proteomes" id="UP001144323"/>
    </source>
</evidence>
<organism evidence="1 2">
    <name type="scientific">Methylocystis echinoides</name>
    <dbReference type="NCBI Taxonomy" id="29468"/>
    <lineage>
        <taxon>Bacteria</taxon>
        <taxon>Pseudomonadati</taxon>
        <taxon>Pseudomonadota</taxon>
        <taxon>Alphaproteobacteria</taxon>
        <taxon>Hyphomicrobiales</taxon>
        <taxon>Methylocystaceae</taxon>
        <taxon>Methylocystis</taxon>
    </lineage>
</organism>
<reference evidence="1" key="1">
    <citation type="journal article" date="2023" name="Int. J. Syst. Evol. Microbiol.">
        <title>Methylocystis iwaonis sp. nov., a type II methane-oxidizing bacterium from surface soil of a rice paddy field in Japan, and emended description of the genus Methylocystis (ex Whittenbury et al. 1970) Bowman et al. 1993.</title>
        <authorList>
            <person name="Kaise H."/>
            <person name="Sawadogo J.B."/>
            <person name="Alam M.S."/>
            <person name="Ueno C."/>
            <person name="Dianou D."/>
            <person name="Shinjo R."/>
            <person name="Asakawa S."/>
        </authorList>
    </citation>
    <scope>NUCLEOTIDE SEQUENCE</scope>
    <source>
        <strain evidence="1">LMG27198</strain>
    </source>
</reference>
<keyword evidence="2" id="KW-1185">Reference proteome</keyword>
<dbReference type="RefSeq" id="WP_281807314.1">
    <property type="nucleotide sequence ID" value="NZ_BSEC01000008.1"/>
</dbReference>
<name>A0A9W6H063_9HYPH</name>
<dbReference type="Proteomes" id="UP001144323">
    <property type="component" value="Unassembled WGS sequence"/>
</dbReference>
<sequence>MWTLLEDPMGRALMALLTTDHGLPGDPRREALLHKLQKLRIEAEVQGRPAQVRRAIRSALRSMRTEFPVILTAEGTATEPAANDDYAAWLVGTIAL</sequence>
<evidence type="ECO:0000313" key="1">
    <source>
        <dbReference type="EMBL" id="GLI96149.1"/>
    </source>
</evidence>
<dbReference type="EMBL" id="BSEC01000008">
    <property type="protein sequence ID" value="GLI96149.1"/>
    <property type="molecule type" value="Genomic_DNA"/>
</dbReference>
<dbReference type="AlphaFoldDB" id="A0A9W6H063"/>
<proteinExistence type="predicted"/>
<gene>
    <name evidence="1" type="ORF">LMG27198_51420</name>
</gene>
<comment type="caution">
    <text evidence="1">The sequence shown here is derived from an EMBL/GenBank/DDBJ whole genome shotgun (WGS) entry which is preliminary data.</text>
</comment>
<protein>
    <submittedName>
        <fullName evidence="1">Uncharacterized protein</fullName>
    </submittedName>
</protein>